<name>A0A6J6CEL9_9ZZZZ</name>
<reference evidence="2" key="1">
    <citation type="submission" date="2020-05" db="EMBL/GenBank/DDBJ databases">
        <authorList>
            <person name="Chiriac C."/>
            <person name="Salcher M."/>
            <person name="Ghai R."/>
            <person name="Kavagutti S V."/>
        </authorList>
    </citation>
    <scope>NUCLEOTIDE SEQUENCE</scope>
</reference>
<feature type="domain" description="AB hydrolase-1" evidence="1">
    <location>
        <begin position="51"/>
        <end position="162"/>
    </location>
</feature>
<dbReference type="EMBL" id="CAEZTC010000005">
    <property type="protein sequence ID" value="CAB4549831.1"/>
    <property type="molecule type" value="Genomic_DNA"/>
</dbReference>
<dbReference type="InterPro" id="IPR000073">
    <property type="entry name" value="AB_hydrolase_1"/>
</dbReference>
<accession>A0A6J6CEL9</accession>
<dbReference type="Gene3D" id="3.40.50.1820">
    <property type="entry name" value="alpha/beta hydrolase"/>
    <property type="match status" value="1"/>
</dbReference>
<dbReference type="SUPFAM" id="SSF53474">
    <property type="entry name" value="alpha/beta-Hydrolases"/>
    <property type="match status" value="1"/>
</dbReference>
<dbReference type="InterPro" id="IPR029058">
    <property type="entry name" value="AB_hydrolase_fold"/>
</dbReference>
<evidence type="ECO:0000259" key="1">
    <source>
        <dbReference type="Pfam" id="PF12697"/>
    </source>
</evidence>
<dbReference type="PANTHER" id="PTHR42103">
    <property type="entry name" value="ALPHA/BETA-HYDROLASES SUPERFAMILY PROTEIN"/>
    <property type="match status" value="1"/>
</dbReference>
<sequence>MQEETVSLETLDGVTIEAGIIRADASEPLATVIIGHPHPLYGGDRSHHVVRALQVAAWELHCHSIAINFRGVGYSGGEHDNGDSERLDLVAACELADMMEPDANIIMAGYSFGAVVALNVTHPLIGAWIGIAPPVPLMSSTPTASSHHRPKFLFAPEHDQYSTPEQLRAHVSSWSSTTVAEIQGVDHFIAVGAKEIAHTALTQALRL</sequence>
<dbReference type="PANTHER" id="PTHR42103:SF2">
    <property type="entry name" value="AB HYDROLASE-1 DOMAIN-CONTAINING PROTEIN"/>
    <property type="match status" value="1"/>
</dbReference>
<dbReference type="AlphaFoldDB" id="A0A6J6CEL9"/>
<protein>
    <submittedName>
        <fullName evidence="2">Unannotated protein</fullName>
    </submittedName>
</protein>
<evidence type="ECO:0000313" key="2">
    <source>
        <dbReference type="EMBL" id="CAB4549831.1"/>
    </source>
</evidence>
<organism evidence="2">
    <name type="scientific">freshwater metagenome</name>
    <dbReference type="NCBI Taxonomy" id="449393"/>
    <lineage>
        <taxon>unclassified sequences</taxon>
        <taxon>metagenomes</taxon>
        <taxon>ecological metagenomes</taxon>
    </lineage>
</organism>
<gene>
    <name evidence="2" type="ORF">UFOPK1572_00090</name>
</gene>
<proteinExistence type="predicted"/>
<dbReference type="Pfam" id="PF12697">
    <property type="entry name" value="Abhydrolase_6"/>
    <property type="match status" value="1"/>
</dbReference>